<dbReference type="Proteomes" id="UP000595197">
    <property type="component" value="Chromosome"/>
</dbReference>
<gene>
    <name evidence="1" type="ORF">IGS68_11670</name>
</gene>
<protein>
    <submittedName>
        <fullName evidence="1">Uncharacterized protein</fullName>
    </submittedName>
</protein>
<evidence type="ECO:0000313" key="2">
    <source>
        <dbReference type="Proteomes" id="UP000595197"/>
    </source>
</evidence>
<evidence type="ECO:0000313" key="1">
    <source>
        <dbReference type="EMBL" id="QQP91814.1"/>
    </source>
</evidence>
<sequence>MKTFFPIRHIDVAATGNVNGPDACYRVAFGMEHRGDGHAYVYKVLVCSGGKVSGRLNPAFLHGSDDFARVARAMADLSDQIRASGLVSS</sequence>
<dbReference type="EMBL" id="CP067420">
    <property type="protein sequence ID" value="QQP91814.1"/>
    <property type="molecule type" value="Genomic_DNA"/>
</dbReference>
<dbReference type="RefSeq" id="WP_201080121.1">
    <property type="nucleotide sequence ID" value="NZ_CP067420.1"/>
</dbReference>
<keyword evidence="2" id="KW-1185">Reference proteome</keyword>
<reference evidence="1" key="1">
    <citation type="submission" date="2021-02" db="EMBL/GenBank/DDBJ databases">
        <title>Skermanella TT6 skin isolate.</title>
        <authorList>
            <person name="Lee K."/>
            <person name="Ganzorig M."/>
        </authorList>
    </citation>
    <scope>NUCLEOTIDE SEQUENCE</scope>
    <source>
        <strain evidence="1">TT6</strain>
    </source>
</reference>
<name>A0ABX7BBP5_9PROT</name>
<proteinExistence type="predicted"/>
<organism evidence="1 2">
    <name type="scientific">Skermanella cutis</name>
    <dbReference type="NCBI Taxonomy" id="2775420"/>
    <lineage>
        <taxon>Bacteria</taxon>
        <taxon>Pseudomonadati</taxon>
        <taxon>Pseudomonadota</taxon>
        <taxon>Alphaproteobacteria</taxon>
        <taxon>Rhodospirillales</taxon>
        <taxon>Azospirillaceae</taxon>
        <taxon>Skermanella</taxon>
    </lineage>
</organism>
<accession>A0ABX7BBP5</accession>